<dbReference type="STRING" id="1745343.A0A2J6QGX0"/>
<evidence type="ECO:0000259" key="6">
    <source>
        <dbReference type="PROSITE" id="PS50157"/>
    </source>
</evidence>
<dbReference type="PROSITE" id="PS00028">
    <property type="entry name" value="ZINC_FINGER_C2H2_1"/>
    <property type="match status" value="2"/>
</dbReference>
<proteinExistence type="predicted"/>
<dbReference type="GO" id="GO:0008270">
    <property type="term" value="F:zinc ion binding"/>
    <property type="evidence" value="ECO:0007669"/>
    <property type="project" value="UniProtKB-KW"/>
</dbReference>
<evidence type="ECO:0000256" key="2">
    <source>
        <dbReference type="ARBA" id="ARBA00022771"/>
    </source>
</evidence>
<evidence type="ECO:0000313" key="9">
    <source>
        <dbReference type="Proteomes" id="UP000235672"/>
    </source>
</evidence>
<dbReference type="InterPro" id="IPR003656">
    <property type="entry name" value="Znf_BED"/>
</dbReference>
<evidence type="ECO:0000256" key="3">
    <source>
        <dbReference type="ARBA" id="ARBA00022833"/>
    </source>
</evidence>
<evidence type="ECO:0000256" key="5">
    <source>
        <dbReference type="SAM" id="MobiDB-lite"/>
    </source>
</evidence>
<feature type="compositionally biased region" description="Basic and acidic residues" evidence="5">
    <location>
        <begin position="382"/>
        <end position="391"/>
    </location>
</feature>
<feature type="region of interest" description="Disordered" evidence="5">
    <location>
        <begin position="126"/>
        <end position="145"/>
    </location>
</feature>
<keyword evidence="1" id="KW-0479">Metal-binding</keyword>
<gene>
    <name evidence="8" type="ORF">NA56DRAFT_437908</name>
</gene>
<feature type="region of interest" description="Disordered" evidence="5">
    <location>
        <begin position="524"/>
        <end position="584"/>
    </location>
</feature>
<feature type="region of interest" description="Disordered" evidence="5">
    <location>
        <begin position="803"/>
        <end position="874"/>
    </location>
</feature>
<feature type="compositionally biased region" description="Basic and acidic residues" evidence="5">
    <location>
        <begin position="133"/>
        <end position="145"/>
    </location>
</feature>
<evidence type="ECO:0000256" key="4">
    <source>
        <dbReference type="PROSITE-ProRule" id="PRU00042"/>
    </source>
</evidence>
<feature type="compositionally biased region" description="Polar residues" evidence="5">
    <location>
        <begin position="369"/>
        <end position="381"/>
    </location>
</feature>
<feature type="region of interest" description="Disordered" evidence="5">
    <location>
        <begin position="1"/>
        <end position="37"/>
    </location>
</feature>
<dbReference type="AlphaFoldDB" id="A0A2J6QGX0"/>
<organism evidence="8 9">
    <name type="scientific">Hyaloscypha hepaticicola</name>
    <dbReference type="NCBI Taxonomy" id="2082293"/>
    <lineage>
        <taxon>Eukaryota</taxon>
        <taxon>Fungi</taxon>
        <taxon>Dikarya</taxon>
        <taxon>Ascomycota</taxon>
        <taxon>Pezizomycotina</taxon>
        <taxon>Leotiomycetes</taxon>
        <taxon>Helotiales</taxon>
        <taxon>Hyaloscyphaceae</taxon>
        <taxon>Hyaloscypha</taxon>
    </lineage>
</organism>
<feature type="compositionally biased region" description="Basic and acidic residues" evidence="5">
    <location>
        <begin position="525"/>
        <end position="536"/>
    </location>
</feature>
<evidence type="ECO:0000259" key="7">
    <source>
        <dbReference type="PROSITE" id="PS50808"/>
    </source>
</evidence>
<dbReference type="InterPro" id="IPR013087">
    <property type="entry name" value="Znf_C2H2_type"/>
</dbReference>
<keyword evidence="9" id="KW-1185">Reference proteome</keyword>
<feature type="domain" description="BED-type" evidence="7">
    <location>
        <begin position="223"/>
        <end position="302"/>
    </location>
</feature>
<dbReference type="EMBL" id="KZ613470">
    <property type="protein sequence ID" value="PMD25519.1"/>
    <property type="molecule type" value="Genomic_DNA"/>
</dbReference>
<dbReference type="PANTHER" id="PTHR35391:SF3">
    <property type="entry name" value="FINGER DOMAIN PROTEIN, PUTATIVE (AFU_ORTHOLOGUE AFUA_8G04300)-RELATED"/>
    <property type="match status" value="1"/>
</dbReference>
<dbReference type="PROSITE" id="PS50157">
    <property type="entry name" value="ZINC_FINGER_C2H2_2"/>
    <property type="match status" value="1"/>
</dbReference>
<dbReference type="OrthoDB" id="6077919at2759"/>
<evidence type="ECO:0000256" key="1">
    <source>
        <dbReference type="ARBA" id="ARBA00022723"/>
    </source>
</evidence>
<dbReference type="PROSITE" id="PS50808">
    <property type="entry name" value="ZF_BED"/>
    <property type="match status" value="1"/>
</dbReference>
<reference evidence="8 9" key="1">
    <citation type="submission" date="2016-05" db="EMBL/GenBank/DDBJ databases">
        <title>A degradative enzymes factory behind the ericoid mycorrhizal symbiosis.</title>
        <authorList>
            <consortium name="DOE Joint Genome Institute"/>
            <person name="Martino E."/>
            <person name="Morin E."/>
            <person name="Grelet G."/>
            <person name="Kuo A."/>
            <person name="Kohler A."/>
            <person name="Daghino S."/>
            <person name="Barry K."/>
            <person name="Choi C."/>
            <person name="Cichocki N."/>
            <person name="Clum A."/>
            <person name="Copeland A."/>
            <person name="Hainaut M."/>
            <person name="Haridas S."/>
            <person name="Labutti K."/>
            <person name="Lindquist E."/>
            <person name="Lipzen A."/>
            <person name="Khouja H.-R."/>
            <person name="Murat C."/>
            <person name="Ohm R."/>
            <person name="Olson A."/>
            <person name="Spatafora J."/>
            <person name="Veneault-Fourrey C."/>
            <person name="Henrissat B."/>
            <person name="Grigoriev I."/>
            <person name="Martin F."/>
            <person name="Perotto S."/>
        </authorList>
    </citation>
    <scope>NUCLEOTIDE SEQUENCE [LARGE SCALE GENOMIC DNA]</scope>
    <source>
        <strain evidence="8 9">UAMH 7357</strain>
    </source>
</reference>
<feature type="domain" description="C2H2-type" evidence="6">
    <location>
        <begin position="655"/>
        <end position="685"/>
    </location>
</feature>
<keyword evidence="3" id="KW-0862">Zinc</keyword>
<sequence>MAGQSSRGRYYHYPSHASMSPMDPGQMYGATREMGPPPLVDWPPQPVEIPVDANISRTLPSPQATVSASNTWDAALLQPNFGDVYGSSNHPRLQQLSLDGQNRASPTAQLPLAQWYLNNDGPWIPKGISETVPEDRSQSRQTDNRMHSSYIAQYKGPNPPDPGSFQYPVPSDSGYGTRRSDGNASVFSADVPERDQDCQSLQGQVSEYQPYPVHNDLFQSVGRVADPSWSHPTSSLSSSSRLVCPTCHKPVKTQSEMKKHDLRHTKPFMCTVPGCLRTGGFSTTNDLERHIKSKHPSAMPETAMTKKFRCLVPGCKSKEKSWPRLDNFRSHLKRVHGNQYREDEDLEDLIRRGEYTEKNGLAVQEKESTQQPTGTLEQPRTMSEDVHDTQSEQKAQTNWRSNYSEVNGSSREYVAPSAPQAEFEPKVATSNENSPPETPQPETVQPLEVLRTPSRFPENRISLDNVLAPVGQNKPVISKAEPASPPSVQRGDALGKAPRQNPVSASEVIIGVVKKALAAANITDAPHRANHQDTERNYLPSGRMSSRESWPADPSSAASSSRGENGSTKPMDTPTPEEEAQDSDTLNKEALAILKIIRQQGYILQKDTTHAPKAHNLGSAASNRSENKVTCQKCQSFTGRPCELKKHMKRHERPYGCTFLTCNKTFGSKNDWKRHENSQHFHLETWRCDKERLEGGTCAKVCYRRQTFQEHLTKAHEMTDKELINSKLDSCRIGRNCQSRFWCGFCNKLVELKKRGVDAWTERFDHIDDHFMGRHKLPKQGIQDWVPMDSDRPKGEVESLHALGSQDEDGPSQSATGSPTGTSAEAKASAGGSPGHAAGHEEARSPNAGPKRGRSSSDHDPGQPPHKRARPDTVVYCCVCDSANARRHTTPESI</sequence>
<dbReference type="Proteomes" id="UP000235672">
    <property type="component" value="Unassembled WGS sequence"/>
</dbReference>
<feature type="region of interest" description="Disordered" evidence="5">
    <location>
        <begin position="476"/>
        <end position="503"/>
    </location>
</feature>
<evidence type="ECO:0000313" key="8">
    <source>
        <dbReference type="EMBL" id="PMD25519.1"/>
    </source>
</evidence>
<evidence type="ECO:0008006" key="10">
    <source>
        <dbReference type="Google" id="ProtNLM"/>
    </source>
</evidence>
<feature type="compositionally biased region" description="Polar residues" evidence="5">
    <location>
        <begin position="392"/>
        <end position="410"/>
    </location>
</feature>
<protein>
    <recommendedName>
        <fullName evidence="10">C2H2-type domain-containing protein</fullName>
    </recommendedName>
</protein>
<dbReference type="SMART" id="SM00355">
    <property type="entry name" value="ZnF_C2H2"/>
    <property type="match status" value="6"/>
</dbReference>
<name>A0A2J6QGX0_9HELO</name>
<feature type="compositionally biased region" description="Low complexity" evidence="5">
    <location>
        <begin position="826"/>
        <end position="837"/>
    </location>
</feature>
<dbReference type="PANTHER" id="PTHR35391">
    <property type="entry name" value="C2H2-TYPE DOMAIN-CONTAINING PROTEIN-RELATED"/>
    <property type="match status" value="1"/>
</dbReference>
<dbReference type="Gene3D" id="3.30.160.60">
    <property type="entry name" value="Classic Zinc Finger"/>
    <property type="match status" value="2"/>
</dbReference>
<dbReference type="GO" id="GO:0003677">
    <property type="term" value="F:DNA binding"/>
    <property type="evidence" value="ECO:0007669"/>
    <property type="project" value="InterPro"/>
</dbReference>
<feature type="region of interest" description="Disordered" evidence="5">
    <location>
        <begin position="357"/>
        <end position="445"/>
    </location>
</feature>
<feature type="compositionally biased region" description="Polar residues" evidence="5">
    <location>
        <begin position="811"/>
        <end position="823"/>
    </location>
</feature>
<keyword evidence="2 4" id="KW-0863">Zinc-finger</keyword>
<accession>A0A2J6QGX0</accession>